<comment type="caution">
    <text evidence="3">The sequence shown here is derived from an EMBL/GenBank/DDBJ whole genome shotgun (WGS) entry which is preliminary data.</text>
</comment>
<sequence length="62" mass="6787">MSVLVNGSPAKDFRVARGLRQGYPLSPFLFLIVAEGLTGLMCKALANNLFHGYKVSNDILVY</sequence>
<evidence type="ECO:0000313" key="3">
    <source>
        <dbReference type="EMBL" id="PNX59490.1"/>
    </source>
</evidence>
<dbReference type="PROSITE" id="PS50878">
    <property type="entry name" value="RT_POL"/>
    <property type="match status" value="1"/>
</dbReference>
<keyword evidence="1" id="KW-0472">Membrane</keyword>
<feature type="domain" description="Reverse transcriptase" evidence="2">
    <location>
        <begin position="1"/>
        <end position="62"/>
    </location>
</feature>
<dbReference type="Proteomes" id="UP000236291">
    <property type="component" value="Unassembled WGS sequence"/>
</dbReference>
<dbReference type="STRING" id="57577.A0A2K3JZS3"/>
<feature type="transmembrane region" description="Helical" evidence="1">
    <location>
        <begin position="28"/>
        <end position="46"/>
    </location>
</feature>
<dbReference type="AlphaFoldDB" id="A0A2K3JZS3"/>
<reference evidence="3 4" key="1">
    <citation type="journal article" date="2014" name="Am. J. Bot.">
        <title>Genome assembly and annotation for red clover (Trifolium pratense; Fabaceae).</title>
        <authorList>
            <person name="Istvanek J."/>
            <person name="Jaros M."/>
            <person name="Krenek A."/>
            <person name="Repkova J."/>
        </authorList>
    </citation>
    <scope>NUCLEOTIDE SEQUENCE [LARGE SCALE GENOMIC DNA]</scope>
    <source>
        <strain evidence="4">cv. Tatra</strain>
        <tissue evidence="3">Young leaves</tissue>
    </source>
</reference>
<dbReference type="InterPro" id="IPR000477">
    <property type="entry name" value="RT_dom"/>
</dbReference>
<reference evidence="3 4" key="2">
    <citation type="journal article" date="2017" name="Front. Plant Sci.">
        <title>Gene Classification and Mining of Molecular Markers Useful in Red Clover (Trifolium pratense) Breeding.</title>
        <authorList>
            <person name="Istvanek J."/>
            <person name="Dluhosova J."/>
            <person name="Dluhos P."/>
            <person name="Patkova L."/>
            <person name="Nedelnik J."/>
            <person name="Repkova J."/>
        </authorList>
    </citation>
    <scope>NUCLEOTIDE SEQUENCE [LARGE SCALE GENOMIC DNA]</scope>
    <source>
        <strain evidence="4">cv. Tatra</strain>
        <tissue evidence="3">Young leaves</tissue>
    </source>
</reference>
<proteinExistence type="predicted"/>
<name>A0A2K3JZS3_TRIPR</name>
<keyword evidence="1" id="KW-1133">Transmembrane helix</keyword>
<evidence type="ECO:0000259" key="2">
    <source>
        <dbReference type="PROSITE" id="PS50878"/>
    </source>
</evidence>
<keyword evidence="1" id="KW-0812">Transmembrane</keyword>
<gene>
    <name evidence="3" type="ORF">L195_g059715</name>
</gene>
<protein>
    <submittedName>
        <fullName evidence="3">Ribonuclease H</fullName>
    </submittedName>
</protein>
<evidence type="ECO:0000313" key="4">
    <source>
        <dbReference type="Proteomes" id="UP000236291"/>
    </source>
</evidence>
<accession>A0A2K3JZS3</accession>
<evidence type="ECO:0000256" key="1">
    <source>
        <dbReference type="SAM" id="Phobius"/>
    </source>
</evidence>
<organism evidence="3 4">
    <name type="scientific">Trifolium pratense</name>
    <name type="common">Red clover</name>
    <dbReference type="NCBI Taxonomy" id="57577"/>
    <lineage>
        <taxon>Eukaryota</taxon>
        <taxon>Viridiplantae</taxon>
        <taxon>Streptophyta</taxon>
        <taxon>Embryophyta</taxon>
        <taxon>Tracheophyta</taxon>
        <taxon>Spermatophyta</taxon>
        <taxon>Magnoliopsida</taxon>
        <taxon>eudicotyledons</taxon>
        <taxon>Gunneridae</taxon>
        <taxon>Pentapetalae</taxon>
        <taxon>rosids</taxon>
        <taxon>fabids</taxon>
        <taxon>Fabales</taxon>
        <taxon>Fabaceae</taxon>
        <taxon>Papilionoideae</taxon>
        <taxon>50 kb inversion clade</taxon>
        <taxon>NPAAA clade</taxon>
        <taxon>Hologalegina</taxon>
        <taxon>IRL clade</taxon>
        <taxon>Trifolieae</taxon>
        <taxon>Trifolium</taxon>
    </lineage>
</organism>
<dbReference type="EMBL" id="ASHM01132249">
    <property type="protein sequence ID" value="PNX59490.1"/>
    <property type="molecule type" value="Genomic_DNA"/>
</dbReference>